<dbReference type="AlphaFoldDB" id="A0AAQ3MHK2"/>
<dbReference type="EMBL" id="CP144690">
    <property type="protein sequence ID" value="WVY91080.1"/>
    <property type="molecule type" value="Genomic_DNA"/>
</dbReference>
<evidence type="ECO:0000313" key="2">
    <source>
        <dbReference type="Proteomes" id="UP001374535"/>
    </source>
</evidence>
<reference evidence="1 2" key="1">
    <citation type="journal article" date="2023" name="Life. Sci Alliance">
        <title>Evolutionary insights into 3D genome organization and epigenetic landscape of Vigna mungo.</title>
        <authorList>
            <person name="Junaid A."/>
            <person name="Singh B."/>
            <person name="Bhatia S."/>
        </authorList>
    </citation>
    <scope>NUCLEOTIDE SEQUENCE [LARGE SCALE GENOMIC DNA]</scope>
    <source>
        <strain evidence="1">Urdbean</strain>
    </source>
</reference>
<organism evidence="1 2">
    <name type="scientific">Vigna mungo</name>
    <name type="common">Black gram</name>
    <name type="synonym">Phaseolus mungo</name>
    <dbReference type="NCBI Taxonomy" id="3915"/>
    <lineage>
        <taxon>Eukaryota</taxon>
        <taxon>Viridiplantae</taxon>
        <taxon>Streptophyta</taxon>
        <taxon>Embryophyta</taxon>
        <taxon>Tracheophyta</taxon>
        <taxon>Spermatophyta</taxon>
        <taxon>Magnoliopsida</taxon>
        <taxon>eudicotyledons</taxon>
        <taxon>Gunneridae</taxon>
        <taxon>Pentapetalae</taxon>
        <taxon>rosids</taxon>
        <taxon>fabids</taxon>
        <taxon>Fabales</taxon>
        <taxon>Fabaceae</taxon>
        <taxon>Papilionoideae</taxon>
        <taxon>50 kb inversion clade</taxon>
        <taxon>NPAAA clade</taxon>
        <taxon>indigoferoid/millettioid clade</taxon>
        <taxon>Phaseoleae</taxon>
        <taxon>Vigna</taxon>
    </lineage>
</organism>
<dbReference type="Proteomes" id="UP001374535">
    <property type="component" value="Chromosome 11"/>
</dbReference>
<name>A0AAQ3MHK2_VIGMU</name>
<sequence length="127" mass="14733">MNNSIDLSMLQMKSGKKDSYFCKSDDDDDVFLKEKVMKNYCCWYFHHHFYYHKFSHKKGIGKVWLLESACKEALTLLALTLVLQPPFATSCFLLSDCHNTSSIHHNLTQFVLALSCASNYISYNLFN</sequence>
<protein>
    <submittedName>
        <fullName evidence="1">Uncharacterized protein</fullName>
    </submittedName>
</protein>
<keyword evidence="2" id="KW-1185">Reference proteome</keyword>
<gene>
    <name evidence="1" type="ORF">V8G54_036594</name>
</gene>
<proteinExistence type="predicted"/>
<evidence type="ECO:0000313" key="1">
    <source>
        <dbReference type="EMBL" id="WVY91080.1"/>
    </source>
</evidence>
<accession>A0AAQ3MHK2</accession>